<dbReference type="AlphaFoldDB" id="A0A2W5DQF3"/>
<gene>
    <name evidence="1" type="ORF">DI603_14395</name>
</gene>
<name>A0A2W5DQF3_9BURK</name>
<dbReference type="Proteomes" id="UP000249633">
    <property type="component" value="Unassembled WGS sequence"/>
</dbReference>
<sequence>MPGPAGEFTLQELRRWLALEITRADASLGHSQRAARIAMASGAGAGRVHELTAPPWLELDSLQLQLALAPVRVAWPLRLWQRFRHWTGAPPPQRPARFRFAARGEAGVQLACRVQRDARGRWRAQLNEGPEGGDAAAPG</sequence>
<organism evidence="1 2">
    <name type="scientific">Roseateles depolymerans</name>
    <dbReference type="NCBI Taxonomy" id="76731"/>
    <lineage>
        <taxon>Bacteria</taxon>
        <taxon>Pseudomonadati</taxon>
        <taxon>Pseudomonadota</taxon>
        <taxon>Betaproteobacteria</taxon>
        <taxon>Burkholderiales</taxon>
        <taxon>Sphaerotilaceae</taxon>
        <taxon>Roseateles</taxon>
    </lineage>
</organism>
<protein>
    <submittedName>
        <fullName evidence="1">Uncharacterized protein</fullName>
    </submittedName>
</protein>
<reference evidence="1 2" key="1">
    <citation type="submission" date="2017-08" db="EMBL/GenBank/DDBJ databases">
        <title>Infants hospitalized years apart are colonized by the same room-sourced microbial strains.</title>
        <authorList>
            <person name="Brooks B."/>
            <person name="Olm M.R."/>
            <person name="Firek B.A."/>
            <person name="Baker R."/>
            <person name="Thomas B.C."/>
            <person name="Morowitz M.J."/>
            <person name="Banfield J.F."/>
        </authorList>
    </citation>
    <scope>NUCLEOTIDE SEQUENCE [LARGE SCALE GENOMIC DNA]</scope>
    <source>
        <strain evidence="1">S2_012_000_R2_81</strain>
    </source>
</reference>
<evidence type="ECO:0000313" key="1">
    <source>
        <dbReference type="EMBL" id="PZP30710.1"/>
    </source>
</evidence>
<dbReference type="EMBL" id="QFOD01000013">
    <property type="protein sequence ID" value="PZP30710.1"/>
    <property type="molecule type" value="Genomic_DNA"/>
</dbReference>
<evidence type="ECO:0000313" key="2">
    <source>
        <dbReference type="Proteomes" id="UP000249633"/>
    </source>
</evidence>
<accession>A0A2W5DQF3</accession>
<proteinExistence type="predicted"/>
<comment type="caution">
    <text evidence="1">The sequence shown here is derived from an EMBL/GenBank/DDBJ whole genome shotgun (WGS) entry which is preliminary data.</text>
</comment>